<protein>
    <recommendedName>
        <fullName evidence="2">DUF1868 domain-containing protein</fullName>
    </recommendedName>
</protein>
<sequence length="244" mass="27784">MSPASIKPSLQQFAAGANRTRPRHLGTRYDWEGRFLLEPGNTVVCHVVPDTATERALVAMRERLVAMPDAGSLAFTPAASLHMTLFQGIIEYRRHWPYWPQDQLASTSIDVMTRLYRERLANFRPPAPFRVHAVDVAPAEVVVEGATPEDRDLLGAWRDALAEVFGYRHPDHERYRFHITLSYPVEWLADGRLEAWQSVLDESLALLQREAPVLELRPPAFCSFNDMEHFEELLVLENKAALQA</sequence>
<name>A0ABQ6CLZ1_9HYPH</name>
<dbReference type="InterPro" id="IPR015069">
    <property type="entry name" value="2H-PEstase_DUF1868"/>
</dbReference>
<dbReference type="RefSeq" id="WP_284313929.1">
    <property type="nucleotide sequence ID" value="NZ_BSPC01000035.1"/>
</dbReference>
<reference evidence="4" key="1">
    <citation type="journal article" date="2019" name="Int. J. Syst. Evol. Microbiol.">
        <title>The Global Catalogue of Microorganisms (GCM) 10K type strain sequencing project: providing services to taxonomists for standard genome sequencing and annotation.</title>
        <authorList>
            <consortium name="The Broad Institute Genomics Platform"/>
            <consortium name="The Broad Institute Genome Sequencing Center for Infectious Disease"/>
            <person name="Wu L."/>
            <person name="Ma J."/>
        </authorList>
    </citation>
    <scope>NUCLEOTIDE SEQUENCE [LARGE SCALE GENOMIC DNA]</scope>
    <source>
        <strain evidence="4">NBRC 101365</strain>
    </source>
</reference>
<proteinExistence type="predicted"/>
<accession>A0ABQ6CLZ1</accession>
<gene>
    <name evidence="3" type="ORF">GCM10007874_38670</name>
</gene>
<dbReference type="EMBL" id="BSPC01000035">
    <property type="protein sequence ID" value="GLS20850.1"/>
    <property type="molecule type" value="Genomic_DNA"/>
</dbReference>
<dbReference type="SUPFAM" id="SSF55144">
    <property type="entry name" value="LigT-like"/>
    <property type="match status" value="1"/>
</dbReference>
<keyword evidence="4" id="KW-1185">Reference proteome</keyword>
<dbReference type="Proteomes" id="UP001156882">
    <property type="component" value="Unassembled WGS sequence"/>
</dbReference>
<organism evidence="3 4">
    <name type="scientific">Labrys miyagiensis</name>
    <dbReference type="NCBI Taxonomy" id="346912"/>
    <lineage>
        <taxon>Bacteria</taxon>
        <taxon>Pseudomonadati</taxon>
        <taxon>Pseudomonadota</taxon>
        <taxon>Alphaproteobacteria</taxon>
        <taxon>Hyphomicrobiales</taxon>
        <taxon>Xanthobacteraceae</taxon>
        <taxon>Labrys</taxon>
    </lineage>
</organism>
<dbReference type="InterPro" id="IPR009097">
    <property type="entry name" value="Cyclic_Pdiesterase"/>
</dbReference>
<feature type="domain" description="DUF1868" evidence="2">
    <location>
        <begin position="28"/>
        <end position="140"/>
    </location>
</feature>
<dbReference type="Pfam" id="PF08975">
    <property type="entry name" value="2H-phosphodiest"/>
    <property type="match status" value="1"/>
</dbReference>
<feature type="region of interest" description="Disordered" evidence="1">
    <location>
        <begin position="1"/>
        <end position="21"/>
    </location>
</feature>
<evidence type="ECO:0000313" key="3">
    <source>
        <dbReference type="EMBL" id="GLS20850.1"/>
    </source>
</evidence>
<evidence type="ECO:0000259" key="2">
    <source>
        <dbReference type="Pfam" id="PF08975"/>
    </source>
</evidence>
<dbReference type="Gene3D" id="3.90.1140.10">
    <property type="entry name" value="Cyclic phosphodiesterase"/>
    <property type="match status" value="1"/>
</dbReference>
<evidence type="ECO:0000256" key="1">
    <source>
        <dbReference type="SAM" id="MobiDB-lite"/>
    </source>
</evidence>
<comment type="caution">
    <text evidence="3">The sequence shown here is derived from an EMBL/GenBank/DDBJ whole genome shotgun (WGS) entry which is preliminary data.</text>
</comment>
<evidence type="ECO:0000313" key="4">
    <source>
        <dbReference type="Proteomes" id="UP001156882"/>
    </source>
</evidence>